<evidence type="ECO:0000313" key="2">
    <source>
        <dbReference type="Proteomes" id="UP001279642"/>
    </source>
</evidence>
<sequence>MSHLTVCLHGIRIHVGFYRDGRRWRIDEADVYVTDEDGELACIVDDIDRVGGIGPAGSFQSLRCLAEDTANENLIADWNRDQRIYERELDRND</sequence>
<dbReference type="EMBL" id="JAXCLW010000014">
    <property type="protein sequence ID" value="MDY0885791.1"/>
    <property type="molecule type" value="Genomic_DNA"/>
</dbReference>
<evidence type="ECO:0000313" key="1">
    <source>
        <dbReference type="EMBL" id="MDY0885791.1"/>
    </source>
</evidence>
<reference evidence="1 2" key="1">
    <citation type="journal article" date="2016" name="Antonie Van Leeuwenhoek">
        <title>Dongia soli sp. nov., isolated from soil from Dokdo, Korea.</title>
        <authorList>
            <person name="Kim D.U."/>
            <person name="Lee H."/>
            <person name="Kim H."/>
            <person name="Kim S.G."/>
            <person name="Ka J.O."/>
        </authorList>
    </citation>
    <scope>NUCLEOTIDE SEQUENCE [LARGE SCALE GENOMIC DNA]</scope>
    <source>
        <strain evidence="1 2">D78</strain>
    </source>
</reference>
<gene>
    <name evidence="1" type="ORF">SMD27_23345</name>
</gene>
<name>A0ABU5EHW0_9PROT</name>
<dbReference type="Proteomes" id="UP001279642">
    <property type="component" value="Unassembled WGS sequence"/>
</dbReference>
<protein>
    <submittedName>
        <fullName evidence="1">Uncharacterized protein</fullName>
    </submittedName>
</protein>
<proteinExistence type="predicted"/>
<organism evidence="1 2">
    <name type="scientific">Dongia soli</name>
    <dbReference type="NCBI Taxonomy" id="600628"/>
    <lineage>
        <taxon>Bacteria</taxon>
        <taxon>Pseudomonadati</taxon>
        <taxon>Pseudomonadota</taxon>
        <taxon>Alphaproteobacteria</taxon>
        <taxon>Rhodospirillales</taxon>
        <taxon>Dongiaceae</taxon>
        <taxon>Dongia</taxon>
    </lineage>
</organism>
<accession>A0ABU5EHW0</accession>
<comment type="caution">
    <text evidence="1">The sequence shown here is derived from an EMBL/GenBank/DDBJ whole genome shotgun (WGS) entry which is preliminary data.</text>
</comment>
<dbReference type="RefSeq" id="WP_379990155.1">
    <property type="nucleotide sequence ID" value="NZ_JBHSMB010000003.1"/>
</dbReference>
<keyword evidence="2" id="KW-1185">Reference proteome</keyword>